<protein>
    <submittedName>
        <fullName evidence="4">Putative oxidoreductase C736.13-like protein 5</fullName>
    </submittedName>
</protein>
<sequence>MTNTWNPLRDMPNLHGKIAVVTGGNDNQRNSEANGYRVHSSDIGRETIRLLAWKGAKVYFTTRSEAKAEQTRKFIQEKNPDIDPQKLQWLQMDLTDLRSIDTAAQQLNDKEKKLDILGISTSSLIISLIISGLILSCSVNNAAAATLSDGLVGPGWEQHMTVNYLGPFIFTNRLLPLLKRAVQDKDADVRVVTMSSNAQTIMIPRNFDFRFTSSDFFANPVPSHPWQWRYAGRFLFGFDAPRYAVSKAANLIFAQELQRRFDEQRLPILSMVVHPGEVATEGVFSINNAMLRTIARWTFIAPEQGAETPLFAAVGEEIRQNPSKYKGKFLFPKKQIGESSPVASDKGQVNALWQATTAEVNKQLRADGLPVLESW</sequence>
<dbReference type="EMBL" id="MPGH01000084">
    <property type="protein sequence ID" value="OLN89023.1"/>
    <property type="molecule type" value="Genomic_DNA"/>
</dbReference>
<name>A0A1Q8RWK0_9PEZI</name>
<dbReference type="Gene3D" id="3.40.50.720">
    <property type="entry name" value="NAD(P)-binding Rossmann-like Domain"/>
    <property type="match status" value="1"/>
</dbReference>
<dbReference type="STRING" id="708187.A0A1Q8RWK0"/>
<dbReference type="PANTHER" id="PTHR24320:SF282">
    <property type="entry name" value="WW DOMAIN-CONTAINING OXIDOREDUCTASE"/>
    <property type="match status" value="1"/>
</dbReference>
<gene>
    <name evidence="4" type="ORF">CCHL11_06091</name>
</gene>
<proteinExistence type="inferred from homology"/>
<reference evidence="4 5" key="1">
    <citation type="submission" date="2016-11" db="EMBL/GenBank/DDBJ databases">
        <title>Draft Genome Assembly of Colletotrichum chlorophyti a pathogen of herbaceous plants.</title>
        <authorList>
            <person name="Gan P."/>
            <person name="Narusaka M."/>
            <person name="Tsushima A."/>
            <person name="Narusaka Y."/>
            <person name="Takano Y."/>
            <person name="Shirasu K."/>
        </authorList>
    </citation>
    <scope>NUCLEOTIDE SEQUENCE [LARGE SCALE GENOMIC DNA]</scope>
    <source>
        <strain evidence="4 5">NTL11</strain>
    </source>
</reference>
<evidence type="ECO:0000313" key="4">
    <source>
        <dbReference type="EMBL" id="OLN89023.1"/>
    </source>
</evidence>
<dbReference type="SUPFAM" id="SSF51735">
    <property type="entry name" value="NAD(P)-binding Rossmann-fold domains"/>
    <property type="match status" value="1"/>
</dbReference>
<dbReference type="OrthoDB" id="191139at2759"/>
<evidence type="ECO:0000256" key="2">
    <source>
        <dbReference type="ARBA" id="ARBA00022857"/>
    </source>
</evidence>
<evidence type="ECO:0000313" key="5">
    <source>
        <dbReference type="Proteomes" id="UP000186583"/>
    </source>
</evidence>
<dbReference type="GO" id="GO:0016491">
    <property type="term" value="F:oxidoreductase activity"/>
    <property type="evidence" value="ECO:0007669"/>
    <property type="project" value="UniProtKB-KW"/>
</dbReference>
<dbReference type="InterPro" id="IPR002347">
    <property type="entry name" value="SDR_fam"/>
</dbReference>
<dbReference type="Proteomes" id="UP000186583">
    <property type="component" value="Unassembled WGS sequence"/>
</dbReference>
<evidence type="ECO:0000256" key="3">
    <source>
        <dbReference type="ARBA" id="ARBA00023002"/>
    </source>
</evidence>
<keyword evidence="2" id="KW-0521">NADP</keyword>
<evidence type="ECO:0000256" key="1">
    <source>
        <dbReference type="ARBA" id="ARBA00006484"/>
    </source>
</evidence>
<organism evidence="4 5">
    <name type="scientific">Colletotrichum chlorophyti</name>
    <dbReference type="NCBI Taxonomy" id="708187"/>
    <lineage>
        <taxon>Eukaryota</taxon>
        <taxon>Fungi</taxon>
        <taxon>Dikarya</taxon>
        <taxon>Ascomycota</taxon>
        <taxon>Pezizomycotina</taxon>
        <taxon>Sordariomycetes</taxon>
        <taxon>Hypocreomycetidae</taxon>
        <taxon>Glomerellales</taxon>
        <taxon>Glomerellaceae</taxon>
        <taxon>Colletotrichum</taxon>
    </lineage>
</organism>
<keyword evidence="3" id="KW-0560">Oxidoreductase</keyword>
<comment type="caution">
    <text evidence="4">The sequence shown here is derived from an EMBL/GenBank/DDBJ whole genome shotgun (WGS) entry which is preliminary data.</text>
</comment>
<accession>A0A1Q8RWK0</accession>
<comment type="similarity">
    <text evidence="1">Belongs to the short-chain dehydrogenases/reductases (SDR) family.</text>
</comment>
<dbReference type="PANTHER" id="PTHR24320">
    <property type="entry name" value="RETINOL DEHYDROGENASE"/>
    <property type="match status" value="1"/>
</dbReference>
<dbReference type="Pfam" id="PF00106">
    <property type="entry name" value="adh_short"/>
    <property type="match status" value="1"/>
</dbReference>
<dbReference type="AlphaFoldDB" id="A0A1Q8RWK0"/>
<dbReference type="InterPro" id="IPR036291">
    <property type="entry name" value="NAD(P)-bd_dom_sf"/>
</dbReference>
<keyword evidence="5" id="KW-1185">Reference proteome</keyword>